<dbReference type="Gene3D" id="1.20.1260.10">
    <property type="match status" value="1"/>
</dbReference>
<organism evidence="2 3">
    <name type="scientific">Hypsibius exemplaris</name>
    <name type="common">Freshwater tardigrade</name>
    <dbReference type="NCBI Taxonomy" id="2072580"/>
    <lineage>
        <taxon>Eukaryota</taxon>
        <taxon>Metazoa</taxon>
        <taxon>Ecdysozoa</taxon>
        <taxon>Tardigrada</taxon>
        <taxon>Eutardigrada</taxon>
        <taxon>Parachela</taxon>
        <taxon>Hypsibioidea</taxon>
        <taxon>Hypsibiidae</taxon>
        <taxon>Hypsibius</taxon>
    </lineage>
</organism>
<keyword evidence="1" id="KW-0732">Signal</keyword>
<comment type="caution">
    <text evidence="2">The sequence shown here is derived from an EMBL/GenBank/DDBJ whole genome shotgun (WGS) entry which is preliminary data.</text>
</comment>
<dbReference type="InterPro" id="IPR009078">
    <property type="entry name" value="Ferritin-like_SF"/>
</dbReference>
<evidence type="ECO:0000256" key="1">
    <source>
        <dbReference type="SAM" id="SignalP"/>
    </source>
</evidence>
<keyword evidence="3" id="KW-1185">Reference proteome</keyword>
<sequence length="330" mass="33006">MVGITFIVGYSCLLCSVLGAPYGYLYGSSGTAPVTAAPGGGGGGGGGGGATTPGKPVYNSTADISVLQYALTLENLEAAFYVDAVGKHTSAEFQAIGLTDRDYQILVNVRDHEVTHVAALSAAIAGLGATPVPACTYKFPATDVKTLLAIARALEKTGVSAYDAAAQDISNPAYLTVAATIVTVEARHAAFFNYITGKNPASAPFDIPLGRRQIVTLASPFIASCPYDLPAPFAGLTISPASGPAGISLALTTSPAGLVSTAGVQCAFITGSGKNWLVPVVGGACAVPATLTGEVYVVLTSAASIDALNDSNTLAGPASFAVPDKGDVAA</sequence>
<feature type="signal peptide" evidence="1">
    <location>
        <begin position="1"/>
        <end position="19"/>
    </location>
</feature>
<dbReference type="AlphaFoldDB" id="A0A9X6NEZ0"/>
<dbReference type="OrthoDB" id="1001765at2759"/>
<gene>
    <name evidence="2" type="ORF">BV898_17377</name>
</gene>
<dbReference type="Pfam" id="PF13668">
    <property type="entry name" value="Ferritin_2"/>
    <property type="match status" value="1"/>
</dbReference>
<evidence type="ECO:0000313" key="3">
    <source>
        <dbReference type="Proteomes" id="UP000192578"/>
    </source>
</evidence>
<reference evidence="3" key="1">
    <citation type="submission" date="2017-01" db="EMBL/GenBank/DDBJ databases">
        <title>Comparative genomics of anhydrobiosis in the tardigrade Hypsibius dujardini.</title>
        <authorList>
            <person name="Yoshida Y."/>
            <person name="Koutsovoulos G."/>
            <person name="Laetsch D."/>
            <person name="Stevens L."/>
            <person name="Kumar S."/>
            <person name="Horikawa D."/>
            <person name="Ishino K."/>
            <person name="Komine S."/>
            <person name="Tomita M."/>
            <person name="Blaxter M."/>
            <person name="Arakawa K."/>
        </authorList>
    </citation>
    <scope>NUCLEOTIDE SEQUENCE [LARGE SCALE GENOMIC DNA]</scope>
    <source>
        <strain evidence="3">Z151</strain>
    </source>
</reference>
<dbReference type="EMBL" id="MTYJ01000293">
    <property type="protein sequence ID" value="OWA52935.1"/>
    <property type="molecule type" value="Genomic_DNA"/>
</dbReference>
<dbReference type="InterPro" id="IPR012347">
    <property type="entry name" value="Ferritin-like"/>
</dbReference>
<feature type="chain" id="PRO_5040777853" description="Protein rds1" evidence="1">
    <location>
        <begin position="20"/>
        <end position="330"/>
    </location>
</feature>
<dbReference type="Proteomes" id="UP000192578">
    <property type="component" value="Unassembled WGS sequence"/>
</dbReference>
<dbReference type="PANTHER" id="PTHR31694">
    <property type="entry name" value="DESICCATION-LIKE PROTEIN"/>
    <property type="match status" value="1"/>
</dbReference>
<name>A0A9X6NEZ0_HYPEX</name>
<proteinExistence type="predicted"/>
<evidence type="ECO:0000313" key="2">
    <source>
        <dbReference type="EMBL" id="OWA52935.1"/>
    </source>
</evidence>
<dbReference type="PANTHER" id="PTHR31694:SF26">
    <property type="entry name" value="OS05G0151100 PROTEIN"/>
    <property type="match status" value="1"/>
</dbReference>
<protein>
    <recommendedName>
        <fullName evidence="4">Protein rds1</fullName>
    </recommendedName>
</protein>
<evidence type="ECO:0008006" key="4">
    <source>
        <dbReference type="Google" id="ProtNLM"/>
    </source>
</evidence>
<dbReference type="InterPro" id="IPR052965">
    <property type="entry name" value="Pigment-catalase-like"/>
</dbReference>
<accession>A0A9X6NEZ0</accession>
<dbReference type="CDD" id="cd00657">
    <property type="entry name" value="Ferritin_like"/>
    <property type="match status" value="1"/>
</dbReference>
<dbReference type="SUPFAM" id="SSF47240">
    <property type="entry name" value="Ferritin-like"/>
    <property type="match status" value="1"/>
</dbReference>